<comment type="caution">
    <text evidence="2">The sequence shown here is derived from an EMBL/GenBank/DDBJ whole genome shotgun (WGS) entry which is preliminary data.</text>
</comment>
<organism evidence="2 3">
    <name type="scientific">Apiospora marii</name>
    <dbReference type="NCBI Taxonomy" id="335849"/>
    <lineage>
        <taxon>Eukaryota</taxon>
        <taxon>Fungi</taxon>
        <taxon>Dikarya</taxon>
        <taxon>Ascomycota</taxon>
        <taxon>Pezizomycotina</taxon>
        <taxon>Sordariomycetes</taxon>
        <taxon>Xylariomycetidae</taxon>
        <taxon>Amphisphaeriales</taxon>
        <taxon>Apiosporaceae</taxon>
        <taxon>Apiospora</taxon>
    </lineage>
</organism>
<reference evidence="2 3" key="1">
    <citation type="submission" date="2023-01" db="EMBL/GenBank/DDBJ databases">
        <title>Analysis of 21 Apiospora genomes using comparative genomics revels a genus with tremendous synthesis potential of carbohydrate active enzymes and secondary metabolites.</title>
        <authorList>
            <person name="Sorensen T."/>
        </authorList>
    </citation>
    <scope>NUCLEOTIDE SEQUENCE [LARGE SCALE GENOMIC DNA]</scope>
    <source>
        <strain evidence="2 3">CBS 20057</strain>
    </source>
</reference>
<gene>
    <name evidence="2" type="ORF">PG991_001317</name>
</gene>
<protein>
    <submittedName>
        <fullName evidence="2">Uncharacterized protein</fullName>
    </submittedName>
</protein>
<feature type="region of interest" description="Disordered" evidence="1">
    <location>
        <begin position="17"/>
        <end position="61"/>
    </location>
</feature>
<evidence type="ECO:0000313" key="2">
    <source>
        <dbReference type="EMBL" id="KAK8037003.1"/>
    </source>
</evidence>
<keyword evidence="3" id="KW-1185">Reference proteome</keyword>
<name>A0ABR1SRQ2_9PEZI</name>
<feature type="compositionally biased region" description="Pro residues" evidence="1">
    <location>
        <begin position="36"/>
        <end position="50"/>
    </location>
</feature>
<sequence>MFNGCNAELSGGNCGLFPEAHLSTTFPENFNAQYRPHPPPEPEPPTPHPSGPKGNRNASAD</sequence>
<dbReference type="EMBL" id="JAQQWI010000003">
    <property type="protein sequence ID" value="KAK8037003.1"/>
    <property type="molecule type" value="Genomic_DNA"/>
</dbReference>
<proteinExistence type="predicted"/>
<dbReference type="Proteomes" id="UP001396898">
    <property type="component" value="Unassembled WGS sequence"/>
</dbReference>
<feature type="compositionally biased region" description="Polar residues" evidence="1">
    <location>
        <begin position="22"/>
        <end position="32"/>
    </location>
</feature>
<evidence type="ECO:0000256" key="1">
    <source>
        <dbReference type="SAM" id="MobiDB-lite"/>
    </source>
</evidence>
<accession>A0ABR1SRQ2</accession>
<evidence type="ECO:0000313" key="3">
    <source>
        <dbReference type="Proteomes" id="UP001396898"/>
    </source>
</evidence>